<evidence type="ECO:0000256" key="1">
    <source>
        <dbReference type="ARBA" id="ARBA00005417"/>
    </source>
</evidence>
<dbReference type="GO" id="GO:0016887">
    <property type="term" value="F:ATP hydrolysis activity"/>
    <property type="evidence" value="ECO:0007669"/>
    <property type="project" value="InterPro"/>
</dbReference>
<comment type="similarity">
    <text evidence="1">Belongs to the ABC transporter superfamily.</text>
</comment>
<keyword evidence="3" id="KW-0547">Nucleotide-binding</keyword>
<dbReference type="GO" id="GO:0043190">
    <property type="term" value="C:ATP-binding cassette (ABC) transporter complex"/>
    <property type="evidence" value="ECO:0007669"/>
    <property type="project" value="TreeGrafter"/>
</dbReference>
<name>A0A420DQR5_9RHOB</name>
<dbReference type="AlphaFoldDB" id="A0A420DQR5"/>
<dbReference type="SUPFAM" id="SSF52540">
    <property type="entry name" value="P-loop containing nucleoside triphosphate hydrolases"/>
    <property type="match status" value="1"/>
</dbReference>
<dbReference type="CDD" id="cd03225">
    <property type="entry name" value="ABC_cobalt_CbiO_domain1"/>
    <property type="match status" value="1"/>
</dbReference>
<comment type="caution">
    <text evidence="6">The sequence shown here is derived from an EMBL/GenBank/DDBJ whole genome shotgun (WGS) entry which is preliminary data.</text>
</comment>
<proteinExistence type="inferred from homology"/>
<reference evidence="6 7" key="1">
    <citation type="submission" date="2018-09" db="EMBL/GenBank/DDBJ databases">
        <title>Genomic Encyclopedia of Archaeal and Bacterial Type Strains, Phase II (KMG-II): from individual species to whole genera.</title>
        <authorList>
            <person name="Goeker M."/>
        </authorList>
    </citation>
    <scope>NUCLEOTIDE SEQUENCE [LARGE SCALE GENOMIC DNA]</scope>
    <source>
        <strain evidence="6 7">DSM 11458</strain>
    </source>
</reference>
<keyword evidence="2" id="KW-0813">Transport</keyword>
<keyword evidence="7" id="KW-1185">Reference proteome</keyword>
<dbReference type="STRING" id="1443111.Z949_3238"/>
<evidence type="ECO:0000256" key="2">
    <source>
        <dbReference type="ARBA" id="ARBA00022448"/>
    </source>
</evidence>
<dbReference type="PANTHER" id="PTHR43553">
    <property type="entry name" value="HEAVY METAL TRANSPORTER"/>
    <property type="match status" value="1"/>
</dbReference>
<dbReference type="InterPro" id="IPR050095">
    <property type="entry name" value="ECF_ABC_transporter_ATP-bd"/>
</dbReference>
<evidence type="ECO:0000259" key="5">
    <source>
        <dbReference type="PROSITE" id="PS50893"/>
    </source>
</evidence>
<dbReference type="InterPro" id="IPR015856">
    <property type="entry name" value="ABC_transpr_CbiO/EcfA_su"/>
</dbReference>
<dbReference type="GO" id="GO:0042626">
    <property type="term" value="F:ATPase-coupled transmembrane transporter activity"/>
    <property type="evidence" value="ECO:0007669"/>
    <property type="project" value="TreeGrafter"/>
</dbReference>
<dbReference type="PROSITE" id="PS50893">
    <property type="entry name" value="ABC_TRANSPORTER_2"/>
    <property type="match status" value="1"/>
</dbReference>
<evidence type="ECO:0000313" key="6">
    <source>
        <dbReference type="EMBL" id="RKE96664.1"/>
    </source>
</evidence>
<dbReference type="PANTHER" id="PTHR43553:SF24">
    <property type="entry name" value="ENERGY-COUPLING FACTOR TRANSPORTER ATP-BINDING PROTEIN ECFA1"/>
    <property type="match status" value="1"/>
</dbReference>
<feature type="domain" description="ABC transporter" evidence="5">
    <location>
        <begin position="41"/>
        <end position="267"/>
    </location>
</feature>
<dbReference type="Proteomes" id="UP000284407">
    <property type="component" value="Unassembled WGS sequence"/>
</dbReference>
<protein>
    <submittedName>
        <fullName evidence="6">Biotin transport system ATP-binding protein</fullName>
    </submittedName>
</protein>
<dbReference type="EMBL" id="RAQK01000001">
    <property type="protein sequence ID" value="RKE96664.1"/>
    <property type="molecule type" value="Genomic_DNA"/>
</dbReference>
<gene>
    <name evidence="6" type="ORF">C8N30_1231</name>
</gene>
<accession>A0A420DQR5</accession>
<dbReference type="GO" id="GO:0005524">
    <property type="term" value="F:ATP binding"/>
    <property type="evidence" value="ECO:0007669"/>
    <property type="project" value="UniProtKB-KW"/>
</dbReference>
<dbReference type="InterPro" id="IPR003593">
    <property type="entry name" value="AAA+_ATPase"/>
</dbReference>
<dbReference type="InterPro" id="IPR027417">
    <property type="entry name" value="P-loop_NTPase"/>
</dbReference>
<dbReference type="OrthoDB" id="9782163at2"/>
<organism evidence="6 7">
    <name type="scientific">Sulfitobacter guttiformis</name>
    <dbReference type="NCBI Taxonomy" id="74349"/>
    <lineage>
        <taxon>Bacteria</taxon>
        <taxon>Pseudomonadati</taxon>
        <taxon>Pseudomonadota</taxon>
        <taxon>Alphaproteobacteria</taxon>
        <taxon>Rhodobacterales</taxon>
        <taxon>Roseobacteraceae</taxon>
        <taxon>Sulfitobacter</taxon>
    </lineage>
</organism>
<sequence length="276" mass="29640">MVASARDDNVSYFSLLRCAGRCRTTSLSKVLNIGPSPAFLIELDAVDLSVDGRDILRGISLATDARRLGILGRNGSGKTTLARVLAGLQKPTGGRVRIAGIDVVRDRRGALGAVGILFQNPDHQIIFPTVGEEISFGLAQMGMIKSEVRNHVAQTLARFGKLAWLEAAIHQLSQGQRQLVCLMAVLAMNPKVIILDEPFAGLDIPTAMHLSRVLAHANCTLVHITHDPRVIALYDHALWIEGGAIAMQGPAAQVAQAFETAMIELGERDDLTDLTG</sequence>
<dbReference type="Gene3D" id="3.40.50.300">
    <property type="entry name" value="P-loop containing nucleotide triphosphate hydrolases"/>
    <property type="match status" value="1"/>
</dbReference>
<dbReference type="SMART" id="SM00382">
    <property type="entry name" value="AAA"/>
    <property type="match status" value="1"/>
</dbReference>
<dbReference type="InterPro" id="IPR003439">
    <property type="entry name" value="ABC_transporter-like_ATP-bd"/>
</dbReference>
<evidence type="ECO:0000256" key="3">
    <source>
        <dbReference type="ARBA" id="ARBA00022741"/>
    </source>
</evidence>
<evidence type="ECO:0000313" key="7">
    <source>
        <dbReference type="Proteomes" id="UP000284407"/>
    </source>
</evidence>
<evidence type="ECO:0000256" key="4">
    <source>
        <dbReference type="ARBA" id="ARBA00022840"/>
    </source>
</evidence>
<dbReference type="Pfam" id="PF00005">
    <property type="entry name" value="ABC_tran"/>
    <property type="match status" value="1"/>
</dbReference>
<keyword evidence="4 6" id="KW-0067">ATP-binding</keyword>